<protein>
    <submittedName>
        <fullName evidence="2">Uncharacterized protein</fullName>
    </submittedName>
</protein>
<accession>A0A0C3QJR9</accession>
<feature type="region of interest" description="Disordered" evidence="1">
    <location>
        <begin position="1"/>
        <end position="28"/>
    </location>
</feature>
<dbReference type="EMBL" id="KN822953">
    <property type="protein sequence ID" value="KIO32605.1"/>
    <property type="molecule type" value="Genomic_DNA"/>
</dbReference>
<organism evidence="2 3">
    <name type="scientific">Tulasnella calospora MUT 4182</name>
    <dbReference type="NCBI Taxonomy" id="1051891"/>
    <lineage>
        <taxon>Eukaryota</taxon>
        <taxon>Fungi</taxon>
        <taxon>Dikarya</taxon>
        <taxon>Basidiomycota</taxon>
        <taxon>Agaricomycotina</taxon>
        <taxon>Agaricomycetes</taxon>
        <taxon>Cantharellales</taxon>
        <taxon>Tulasnellaceae</taxon>
        <taxon>Tulasnella</taxon>
    </lineage>
</organism>
<reference evidence="3" key="2">
    <citation type="submission" date="2015-01" db="EMBL/GenBank/DDBJ databases">
        <title>Evolutionary Origins and Diversification of the Mycorrhizal Mutualists.</title>
        <authorList>
            <consortium name="DOE Joint Genome Institute"/>
            <consortium name="Mycorrhizal Genomics Consortium"/>
            <person name="Kohler A."/>
            <person name="Kuo A."/>
            <person name="Nagy L.G."/>
            <person name="Floudas D."/>
            <person name="Copeland A."/>
            <person name="Barry K.W."/>
            <person name="Cichocki N."/>
            <person name="Veneault-Fourrey C."/>
            <person name="LaButti K."/>
            <person name="Lindquist E.A."/>
            <person name="Lipzen A."/>
            <person name="Lundell T."/>
            <person name="Morin E."/>
            <person name="Murat C."/>
            <person name="Riley R."/>
            <person name="Ohm R."/>
            <person name="Sun H."/>
            <person name="Tunlid A."/>
            <person name="Henrissat B."/>
            <person name="Grigoriev I.V."/>
            <person name="Hibbett D.S."/>
            <person name="Martin F."/>
        </authorList>
    </citation>
    <scope>NUCLEOTIDE SEQUENCE [LARGE SCALE GENOMIC DNA]</scope>
    <source>
        <strain evidence="3">MUT 4182</strain>
    </source>
</reference>
<dbReference type="HOGENOM" id="CLU_2238588_0_0_1"/>
<gene>
    <name evidence="2" type="ORF">M407DRAFT_241319</name>
</gene>
<dbReference type="AlphaFoldDB" id="A0A0C3QJR9"/>
<name>A0A0C3QJR9_9AGAM</name>
<proteinExistence type="predicted"/>
<evidence type="ECO:0000313" key="3">
    <source>
        <dbReference type="Proteomes" id="UP000054248"/>
    </source>
</evidence>
<evidence type="ECO:0000256" key="1">
    <source>
        <dbReference type="SAM" id="MobiDB-lite"/>
    </source>
</evidence>
<reference evidence="2 3" key="1">
    <citation type="submission" date="2014-04" db="EMBL/GenBank/DDBJ databases">
        <authorList>
            <consortium name="DOE Joint Genome Institute"/>
            <person name="Kuo A."/>
            <person name="Girlanda M."/>
            <person name="Perotto S."/>
            <person name="Kohler A."/>
            <person name="Nagy L.G."/>
            <person name="Floudas D."/>
            <person name="Copeland A."/>
            <person name="Barry K.W."/>
            <person name="Cichocki N."/>
            <person name="Veneault-Fourrey C."/>
            <person name="LaButti K."/>
            <person name="Lindquist E.A."/>
            <person name="Lipzen A."/>
            <person name="Lundell T."/>
            <person name="Morin E."/>
            <person name="Murat C."/>
            <person name="Sun H."/>
            <person name="Tunlid A."/>
            <person name="Henrissat B."/>
            <person name="Grigoriev I.V."/>
            <person name="Hibbett D.S."/>
            <person name="Martin F."/>
            <person name="Nordberg H.P."/>
            <person name="Cantor M.N."/>
            <person name="Hua S.X."/>
        </authorList>
    </citation>
    <scope>NUCLEOTIDE SEQUENCE [LARGE SCALE GENOMIC DNA]</scope>
    <source>
        <strain evidence="2 3">MUT 4182</strain>
    </source>
</reference>
<sequence length="105" mass="11726">MPPSYQEDCSIRASPAAKPRSSSSLDSYSAFHSTMTIGQDRTENTPAQSNNAFGDRGQLLFAPRFGTISVRAADVRRQIGTSLRRVPKTRYKSLLLRFWPLLHPS</sequence>
<feature type="compositionally biased region" description="Low complexity" evidence="1">
    <location>
        <begin position="11"/>
        <end position="24"/>
    </location>
</feature>
<keyword evidence="3" id="KW-1185">Reference proteome</keyword>
<evidence type="ECO:0000313" key="2">
    <source>
        <dbReference type="EMBL" id="KIO32605.1"/>
    </source>
</evidence>
<dbReference type="Proteomes" id="UP000054248">
    <property type="component" value="Unassembled WGS sequence"/>
</dbReference>